<accession>A0AAN6ZFM5</accession>
<proteinExistence type="predicted"/>
<dbReference type="PANTHER" id="PTHR38166:SF1">
    <property type="entry name" value="C2H2-TYPE DOMAIN-CONTAINING PROTEIN"/>
    <property type="match status" value="1"/>
</dbReference>
<dbReference type="Proteomes" id="UP001304895">
    <property type="component" value="Unassembled WGS sequence"/>
</dbReference>
<evidence type="ECO:0000256" key="1">
    <source>
        <dbReference type="SAM" id="MobiDB-lite"/>
    </source>
</evidence>
<feature type="region of interest" description="Disordered" evidence="1">
    <location>
        <begin position="38"/>
        <end position="73"/>
    </location>
</feature>
<dbReference type="AlphaFoldDB" id="A0AAN6ZFM5"/>
<reference evidence="2" key="1">
    <citation type="journal article" date="2023" name="Mol. Phylogenet. Evol.">
        <title>Genome-scale phylogeny and comparative genomics of the fungal order Sordariales.</title>
        <authorList>
            <person name="Hensen N."/>
            <person name="Bonometti L."/>
            <person name="Westerberg I."/>
            <person name="Brannstrom I.O."/>
            <person name="Guillou S."/>
            <person name="Cros-Aarteil S."/>
            <person name="Calhoun S."/>
            <person name="Haridas S."/>
            <person name="Kuo A."/>
            <person name="Mondo S."/>
            <person name="Pangilinan J."/>
            <person name="Riley R."/>
            <person name="LaButti K."/>
            <person name="Andreopoulos B."/>
            <person name="Lipzen A."/>
            <person name="Chen C."/>
            <person name="Yan M."/>
            <person name="Daum C."/>
            <person name="Ng V."/>
            <person name="Clum A."/>
            <person name="Steindorff A."/>
            <person name="Ohm R.A."/>
            <person name="Martin F."/>
            <person name="Silar P."/>
            <person name="Natvig D.O."/>
            <person name="Lalanne C."/>
            <person name="Gautier V."/>
            <person name="Ament-Velasquez S.L."/>
            <person name="Kruys A."/>
            <person name="Hutchinson M.I."/>
            <person name="Powell A.J."/>
            <person name="Barry K."/>
            <person name="Miller A.N."/>
            <person name="Grigoriev I.V."/>
            <person name="Debuchy R."/>
            <person name="Gladieux P."/>
            <person name="Hiltunen Thoren M."/>
            <person name="Johannesson H."/>
        </authorList>
    </citation>
    <scope>NUCLEOTIDE SEQUENCE</scope>
    <source>
        <strain evidence="2">CBS 123565</strain>
    </source>
</reference>
<evidence type="ECO:0008006" key="4">
    <source>
        <dbReference type="Google" id="ProtNLM"/>
    </source>
</evidence>
<name>A0AAN6ZFM5_9PEZI</name>
<gene>
    <name evidence="2" type="ORF">BT67DRAFT_258828</name>
</gene>
<keyword evidence="3" id="KW-1185">Reference proteome</keyword>
<protein>
    <recommendedName>
        <fullName evidence="4">C2H2-type domain-containing protein</fullName>
    </recommendedName>
</protein>
<dbReference type="EMBL" id="MU853405">
    <property type="protein sequence ID" value="KAK4135729.1"/>
    <property type="molecule type" value="Genomic_DNA"/>
</dbReference>
<comment type="caution">
    <text evidence="2">The sequence shown here is derived from an EMBL/GenBank/DDBJ whole genome shotgun (WGS) entry which is preliminary data.</text>
</comment>
<evidence type="ECO:0000313" key="2">
    <source>
        <dbReference type="EMBL" id="KAK4135729.1"/>
    </source>
</evidence>
<organism evidence="2 3">
    <name type="scientific">Trichocladium antarcticum</name>
    <dbReference type="NCBI Taxonomy" id="1450529"/>
    <lineage>
        <taxon>Eukaryota</taxon>
        <taxon>Fungi</taxon>
        <taxon>Dikarya</taxon>
        <taxon>Ascomycota</taxon>
        <taxon>Pezizomycotina</taxon>
        <taxon>Sordariomycetes</taxon>
        <taxon>Sordariomycetidae</taxon>
        <taxon>Sordariales</taxon>
        <taxon>Chaetomiaceae</taxon>
        <taxon>Trichocladium</taxon>
    </lineage>
</organism>
<evidence type="ECO:0000313" key="3">
    <source>
        <dbReference type="Proteomes" id="UP001304895"/>
    </source>
</evidence>
<sequence length="357" mass="40736">MASRGSGTLPPNLSRKRKEIIERSMALFQHSLNRCLDTTAPVRRPKRARDDETSAVEHSPEEEAGVRATRKKRARRDTNCRKYACPFSRHEPAKYKHVKTCCGPGWDDVHRVKEHIYRSHSLKSCCPRCFERFDKPEALQSHQRAEVPCKLKQRGPDAITEDQEKLLRTRAKVNCSEDVKWKEMYQAIFPDETVVPSPYYDTDGEGAAEKSRLRDMDECREFIRKQLPLYVQPMIEKYVDELLEDIQTKVDQKTAEIIRTVESKLLLTFRFQEPDRPATPADAEGLKMGQLFDELRDDATYVEFCNSINFSVEELVGENQGFYLDNFSLDSGYGAASSSNGGVYGAGGVTYVPGYVA</sequence>
<dbReference type="PANTHER" id="PTHR38166">
    <property type="entry name" value="C2H2-TYPE DOMAIN-CONTAINING PROTEIN-RELATED"/>
    <property type="match status" value="1"/>
</dbReference>
<reference evidence="2" key="2">
    <citation type="submission" date="2023-05" db="EMBL/GenBank/DDBJ databases">
        <authorList>
            <consortium name="Lawrence Berkeley National Laboratory"/>
            <person name="Steindorff A."/>
            <person name="Hensen N."/>
            <person name="Bonometti L."/>
            <person name="Westerberg I."/>
            <person name="Brannstrom I.O."/>
            <person name="Guillou S."/>
            <person name="Cros-Aarteil S."/>
            <person name="Calhoun S."/>
            <person name="Haridas S."/>
            <person name="Kuo A."/>
            <person name="Mondo S."/>
            <person name="Pangilinan J."/>
            <person name="Riley R."/>
            <person name="Labutti K."/>
            <person name="Andreopoulos B."/>
            <person name="Lipzen A."/>
            <person name="Chen C."/>
            <person name="Yanf M."/>
            <person name="Daum C."/>
            <person name="Ng V."/>
            <person name="Clum A."/>
            <person name="Ohm R."/>
            <person name="Martin F."/>
            <person name="Silar P."/>
            <person name="Natvig D."/>
            <person name="Lalanne C."/>
            <person name="Gautier V."/>
            <person name="Ament-Velasquez S.L."/>
            <person name="Kruys A."/>
            <person name="Hutchinson M.I."/>
            <person name="Powell A.J."/>
            <person name="Barry K."/>
            <person name="Miller A.N."/>
            <person name="Grigoriev I.V."/>
            <person name="Debuchy R."/>
            <person name="Gladieux P."/>
            <person name="Thoren M.H."/>
            <person name="Johannesson H."/>
        </authorList>
    </citation>
    <scope>NUCLEOTIDE SEQUENCE</scope>
    <source>
        <strain evidence="2">CBS 123565</strain>
    </source>
</reference>